<keyword evidence="1" id="KW-0472">Membrane</keyword>
<dbReference type="RefSeq" id="WP_230301410.1">
    <property type="nucleotide sequence ID" value="NZ_CAKKMG010000014.1"/>
</dbReference>
<evidence type="ECO:0000256" key="1">
    <source>
        <dbReference type="SAM" id="Phobius"/>
    </source>
</evidence>
<dbReference type="Proteomes" id="UP000789326">
    <property type="component" value="Unassembled WGS sequence"/>
</dbReference>
<dbReference type="AlphaFoldDB" id="A0A9W4KWY6"/>
<reference evidence="2" key="1">
    <citation type="submission" date="2021-11" db="EMBL/GenBank/DDBJ databases">
        <authorList>
            <person name="Bulgarelli D."/>
        </authorList>
    </citation>
    <scope>NUCLEOTIDE SEQUENCE</scope>
    <source>
        <strain evidence="2">Bi133</strain>
    </source>
</reference>
<comment type="caution">
    <text evidence="2">The sequence shown here is derived from an EMBL/GenBank/DDBJ whole genome shotgun (WGS) entry which is preliminary data.</text>
</comment>
<evidence type="ECO:0000313" key="3">
    <source>
        <dbReference type="Proteomes" id="UP000789326"/>
    </source>
</evidence>
<keyword evidence="1" id="KW-0812">Transmembrane</keyword>
<organism evidence="2 3">
    <name type="scientific">Peribacillus simplex</name>
    <dbReference type="NCBI Taxonomy" id="1478"/>
    <lineage>
        <taxon>Bacteria</taxon>
        <taxon>Bacillati</taxon>
        <taxon>Bacillota</taxon>
        <taxon>Bacilli</taxon>
        <taxon>Bacillales</taxon>
        <taxon>Bacillaceae</taxon>
        <taxon>Peribacillus</taxon>
    </lineage>
</organism>
<accession>A0A9W4KWY6</accession>
<feature type="transmembrane region" description="Helical" evidence="1">
    <location>
        <begin position="50"/>
        <end position="68"/>
    </location>
</feature>
<keyword evidence="1" id="KW-1133">Transmembrane helix</keyword>
<proteinExistence type="predicted"/>
<evidence type="ECO:0000313" key="2">
    <source>
        <dbReference type="EMBL" id="CAH0185257.1"/>
    </source>
</evidence>
<name>A0A9W4KWY6_9BACI</name>
<protein>
    <submittedName>
        <fullName evidence="2">Uncharacterized protein</fullName>
    </submittedName>
</protein>
<feature type="transmembrane region" description="Helical" evidence="1">
    <location>
        <begin position="80"/>
        <end position="103"/>
    </location>
</feature>
<gene>
    <name evidence="2" type="ORF">SRABI133_01528</name>
</gene>
<sequence length="189" mass="21537">MSTEDIPKQEEVEPTTEPIEKYPSSDILLSVIQSEYDIEVGRKRDLETRAGILIALLGAVVVFYLTEIDFSFFKTTNSKVEVLCFILISLIYLFPVVMLLLSFNKFINVLKTKSYQRIGLEGFDEEIAKRNQNELSFDLMESYAVVVKSDTISNNEKADDFKDGIDKLTIAIIGITVTYILKELLKLFI</sequence>
<dbReference type="EMBL" id="CAKKMG010000014">
    <property type="protein sequence ID" value="CAH0185257.1"/>
    <property type="molecule type" value="Genomic_DNA"/>
</dbReference>